<dbReference type="Gene3D" id="1.25.40.10">
    <property type="entry name" value="Tetratricopeptide repeat domain"/>
    <property type="match status" value="6"/>
</dbReference>
<comment type="caution">
    <text evidence="3">The sequence shown here is derived from an EMBL/GenBank/DDBJ whole genome shotgun (WGS) entry which is preliminary data.</text>
</comment>
<dbReference type="InterPro" id="IPR002885">
    <property type="entry name" value="PPR_rpt"/>
</dbReference>
<dbReference type="OrthoDB" id="1851890at2759"/>
<feature type="repeat" description="PPR" evidence="2">
    <location>
        <begin position="375"/>
        <end position="409"/>
    </location>
</feature>
<evidence type="ECO:0000256" key="1">
    <source>
        <dbReference type="ARBA" id="ARBA00022737"/>
    </source>
</evidence>
<sequence>MALKPRQISLANQTIFLNPRPDSSHLATPNHLSYKTLFHHLRTTTSLDVARKLHGLVAVHGYLKHNLSVVLGSQLVHTYVKLDRLQEALSLFHRLPERNSFAWNSILRGLLDASRFSQTIEFYRMMLEQGPAADDYTYPLVLKACSALFDIEQGRRIRDEIEFHAVRCGARPNIYVQCALADMFAKCGSLDDARVVFEEMPERDLVSWSSMICGTMQQGEWSEALSLFGRMRLEGLGLDSVIVATVIPACGRLADVGLGMGMHCCAVKCGLSDDLCVSNALIDMYCKCGYSQEACYVFQLMECKDVVSWSSIIAGHSQNCEYAQSLDLFIEMLSLHVRPSSITIASVLPAFSELKLINKGKEIHSYAIRQGFECDHFVASALIDLYCQCGLMREAEFIFDIMSHSDIAIGNSLITGYTLREDIESAFDTLRTIIRADLRPNSVTIITLLPLCNRLTMLSHGKELHGYVIRGGLQSVVSVSNSLIDMYCKCGCLELGKKVFRQMTDRDIVTYNTIIAALGMYGQGEEAILFFNQMKNEKVEPNKITFIALLSACSHSGLVEMGLLFYNSMIEDYGIVPDMAHYSCMVDLHGRSGCLEDAWEFIQKIPLEPDIDVLGSLLGACRVHKRLDIAELVGRCILEKKTEDPGYHILLSNIYAAAERWPDTKKVRAMIKEKGLMKKPGNSWIQIGCCTHSFVARDRSHPKFNMINEIMLILLLQMRDEGYAPDMSFLHNNYLAPEDDDMSDL</sequence>
<dbReference type="AlphaFoldDB" id="A0A9D5CTH3"/>
<gene>
    <name evidence="3" type="ORF">J5N97_014186</name>
</gene>
<keyword evidence="1" id="KW-0677">Repeat</keyword>
<evidence type="ECO:0008006" key="5">
    <source>
        <dbReference type="Google" id="ProtNLM"/>
    </source>
</evidence>
<dbReference type="EMBL" id="JAGGNH010000003">
    <property type="protein sequence ID" value="KAJ0978712.1"/>
    <property type="molecule type" value="Genomic_DNA"/>
</dbReference>
<dbReference type="GO" id="GO:0003723">
    <property type="term" value="F:RNA binding"/>
    <property type="evidence" value="ECO:0007669"/>
    <property type="project" value="InterPro"/>
</dbReference>
<evidence type="ECO:0000313" key="4">
    <source>
        <dbReference type="Proteomes" id="UP001085076"/>
    </source>
</evidence>
<feature type="repeat" description="PPR" evidence="2">
    <location>
        <begin position="305"/>
        <end position="339"/>
    </location>
</feature>
<evidence type="ECO:0000256" key="2">
    <source>
        <dbReference type="PROSITE-ProRule" id="PRU00708"/>
    </source>
</evidence>
<dbReference type="InterPro" id="IPR046960">
    <property type="entry name" value="PPR_At4g14850-like_plant"/>
</dbReference>
<dbReference type="FunFam" id="1.25.40.10:FF:000344">
    <property type="entry name" value="Pentatricopeptide repeat-containing protein"/>
    <property type="match status" value="1"/>
</dbReference>
<dbReference type="NCBIfam" id="TIGR00756">
    <property type="entry name" value="PPR"/>
    <property type="match status" value="5"/>
</dbReference>
<feature type="repeat" description="PPR" evidence="2">
    <location>
        <begin position="99"/>
        <end position="133"/>
    </location>
</feature>
<reference evidence="3" key="2">
    <citation type="journal article" date="2022" name="Hortic Res">
        <title>The genome of Dioscorea zingiberensis sheds light on the biosynthesis, origin and evolution of the medicinally important diosgenin saponins.</title>
        <authorList>
            <person name="Li Y."/>
            <person name="Tan C."/>
            <person name="Li Z."/>
            <person name="Guo J."/>
            <person name="Li S."/>
            <person name="Chen X."/>
            <person name="Wang C."/>
            <person name="Dai X."/>
            <person name="Yang H."/>
            <person name="Song W."/>
            <person name="Hou L."/>
            <person name="Xu J."/>
            <person name="Tong Z."/>
            <person name="Xu A."/>
            <person name="Yuan X."/>
            <person name="Wang W."/>
            <person name="Yang Q."/>
            <person name="Chen L."/>
            <person name="Sun Z."/>
            <person name="Wang K."/>
            <person name="Pan B."/>
            <person name="Chen J."/>
            <person name="Bao Y."/>
            <person name="Liu F."/>
            <person name="Qi X."/>
            <person name="Gang D.R."/>
            <person name="Wen J."/>
            <person name="Li J."/>
        </authorList>
    </citation>
    <scope>NUCLEOTIDE SEQUENCE</scope>
    <source>
        <strain evidence="3">Dzin_1.0</strain>
    </source>
</reference>
<protein>
    <recommendedName>
        <fullName evidence="5">Pentatricopeptide repeat-containing protein</fullName>
    </recommendedName>
</protein>
<dbReference type="GO" id="GO:0009451">
    <property type="term" value="P:RNA modification"/>
    <property type="evidence" value="ECO:0007669"/>
    <property type="project" value="InterPro"/>
</dbReference>
<dbReference type="PANTHER" id="PTHR47926">
    <property type="entry name" value="PENTATRICOPEPTIDE REPEAT-CONTAINING PROTEIN"/>
    <property type="match status" value="1"/>
</dbReference>
<dbReference type="PANTHER" id="PTHR47926:SF394">
    <property type="entry name" value="REPEAT-LIKE SUPERFAMILY PROTEIN, PUTATIVE-RELATED"/>
    <property type="match status" value="1"/>
</dbReference>
<dbReference type="Pfam" id="PF20431">
    <property type="entry name" value="E_motif"/>
    <property type="match status" value="1"/>
</dbReference>
<accession>A0A9D5CTH3</accession>
<feature type="repeat" description="PPR" evidence="2">
    <location>
        <begin position="507"/>
        <end position="541"/>
    </location>
</feature>
<dbReference type="FunFam" id="1.25.40.10:FF:000351">
    <property type="entry name" value="Pentatricopeptide repeat-containing protein"/>
    <property type="match status" value="1"/>
</dbReference>
<dbReference type="InterPro" id="IPR011990">
    <property type="entry name" value="TPR-like_helical_dom_sf"/>
</dbReference>
<dbReference type="InterPro" id="IPR046848">
    <property type="entry name" value="E_motif"/>
</dbReference>
<dbReference type="PROSITE" id="PS51375">
    <property type="entry name" value="PPR"/>
    <property type="match status" value="5"/>
</dbReference>
<organism evidence="3 4">
    <name type="scientific">Dioscorea zingiberensis</name>
    <dbReference type="NCBI Taxonomy" id="325984"/>
    <lineage>
        <taxon>Eukaryota</taxon>
        <taxon>Viridiplantae</taxon>
        <taxon>Streptophyta</taxon>
        <taxon>Embryophyta</taxon>
        <taxon>Tracheophyta</taxon>
        <taxon>Spermatophyta</taxon>
        <taxon>Magnoliopsida</taxon>
        <taxon>Liliopsida</taxon>
        <taxon>Dioscoreales</taxon>
        <taxon>Dioscoreaceae</taxon>
        <taxon>Dioscorea</taxon>
    </lineage>
</organism>
<reference evidence="3" key="1">
    <citation type="submission" date="2021-03" db="EMBL/GenBank/DDBJ databases">
        <authorList>
            <person name="Li Z."/>
            <person name="Yang C."/>
        </authorList>
    </citation>
    <scope>NUCLEOTIDE SEQUENCE</scope>
    <source>
        <strain evidence="3">Dzin_1.0</strain>
        <tissue evidence="3">Leaf</tissue>
    </source>
</reference>
<name>A0A9D5CTH3_9LILI</name>
<dbReference type="Pfam" id="PF01535">
    <property type="entry name" value="PPR"/>
    <property type="match status" value="7"/>
</dbReference>
<feature type="repeat" description="PPR" evidence="2">
    <location>
        <begin position="204"/>
        <end position="238"/>
    </location>
</feature>
<keyword evidence="4" id="KW-1185">Reference proteome</keyword>
<dbReference type="Pfam" id="PF13041">
    <property type="entry name" value="PPR_2"/>
    <property type="match status" value="1"/>
</dbReference>
<dbReference type="Proteomes" id="UP001085076">
    <property type="component" value="Miscellaneous, Linkage group lg03"/>
</dbReference>
<evidence type="ECO:0000313" key="3">
    <source>
        <dbReference type="EMBL" id="KAJ0978712.1"/>
    </source>
</evidence>
<proteinExistence type="predicted"/>
<dbReference type="FunFam" id="1.25.40.10:FF:000090">
    <property type="entry name" value="Pentatricopeptide repeat-containing protein, chloroplastic"/>
    <property type="match status" value="1"/>
</dbReference>